<comment type="caution">
    <text evidence="2">The sequence shown here is derived from an EMBL/GenBank/DDBJ whole genome shotgun (WGS) entry which is preliminary data.</text>
</comment>
<protein>
    <submittedName>
        <fullName evidence="2">Uncharacterized protein</fullName>
    </submittedName>
</protein>
<accession>A0A2P5FW88</accession>
<dbReference type="AlphaFoldDB" id="A0A2P5FW88"/>
<reference evidence="3" key="1">
    <citation type="submission" date="2016-06" db="EMBL/GenBank/DDBJ databases">
        <title>Parallel loss of symbiosis genes in relatives of nitrogen-fixing non-legume Parasponia.</title>
        <authorList>
            <person name="Van Velzen R."/>
            <person name="Holmer R."/>
            <person name="Bu F."/>
            <person name="Rutten L."/>
            <person name="Van Zeijl A."/>
            <person name="Liu W."/>
            <person name="Santuari L."/>
            <person name="Cao Q."/>
            <person name="Sharma T."/>
            <person name="Shen D."/>
            <person name="Roswanjaya Y."/>
            <person name="Wardhani T."/>
            <person name="Kalhor M.S."/>
            <person name="Jansen J."/>
            <person name="Van den Hoogen J."/>
            <person name="Gungor B."/>
            <person name="Hartog M."/>
            <person name="Hontelez J."/>
            <person name="Verver J."/>
            <person name="Yang W.-C."/>
            <person name="Schijlen E."/>
            <person name="Repin R."/>
            <person name="Schilthuizen M."/>
            <person name="Schranz E."/>
            <person name="Heidstra R."/>
            <person name="Miyata K."/>
            <person name="Fedorova E."/>
            <person name="Kohlen W."/>
            <person name="Bisseling T."/>
            <person name="Smit S."/>
            <person name="Geurts R."/>
        </authorList>
    </citation>
    <scope>NUCLEOTIDE SEQUENCE [LARGE SCALE GENOMIC DNA]</scope>
    <source>
        <strain evidence="3">cv. RG33-2</strain>
    </source>
</reference>
<gene>
    <name evidence="2" type="ORF">TorRG33x02_018440</name>
</gene>
<feature type="compositionally biased region" description="Basic and acidic residues" evidence="1">
    <location>
        <begin position="33"/>
        <end position="45"/>
    </location>
</feature>
<dbReference type="EMBL" id="JXTC01000005">
    <property type="protein sequence ID" value="POO02060.1"/>
    <property type="molecule type" value="Genomic_DNA"/>
</dbReference>
<evidence type="ECO:0000313" key="2">
    <source>
        <dbReference type="EMBL" id="POO02060.1"/>
    </source>
</evidence>
<evidence type="ECO:0000313" key="3">
    <source>
        <dbReference type="Proteomes" id="UP000237000"/>
    </source>
</evidence>
<evidence type="ECO:0000256" key="1">
    <source>
        <dbReference type="SAM" id="MobiDB-lite"/>
    </source>
</evidence>
<proteinExistence type="predicted"/>
<dbReference type="InParanoid" id="A0A2P5FW88"/>
<sequence>MRNRKLQPEKLIYLIGIRKETDTRKNEIKKKKEREEKIELKQGKT</sequence>
<organism evidence="2 3">
    <name type="scientific">Trema orientale</name>
    <name type="common">Charcoal tree</name>
    <name type="synonym">Celtis orientalis</name>
    <dbReference type="NCBI Taxonomy" id="63057"/>
    <lineage>
        <taxon>Eukaryota</taxon>
        <taxon>Viridiplantae</taxon>
        <taxon>Streptophyta</taxon>
        <taxon>Embryophyta</taxon>
        <taxon>Tracheophyta</taxon>
        <taxon>Spermatophyta</taxon>
        <taxon>Magnoliopsida</taxon>
        <taxon>eudicotyledons</taxon>
        <taxon>Gunneridae</taxon>
        <taxon>Pentapetalae</taxon>
        <taxon>rosids</taxon>
        <taxon>fabids</taxon>
        <taxon>Rosales</taxon>
        <taxon>Cannabaceae</taxon>
        <taxon>Trema</taxon>
    </lineage>
</organism>
<feature type="region of interest" description="Disordered" evidence="1">
    <location>
        <begin position="24"/>
        <end position="45"/>
    </location>
</feature>
<name>A0A2P5FW88_TREOI</name>
<keyword evidence="3" id="KW-1185">Reference proteome</keyword>
<dbReference type="Proteomes" id="UP000237000">
    <property type="component" value="Unassembled WGS sequence"/>
</dbReference>